<accession>A0A319C6Z0</accession>
<dbReference type="STRING" id="1448315.A0A319C6Z0"/>
<dbReference type="AlphaFoldDB" id="A0A319C6Z0"/>
<dbReference type="EMBL" id="KZ821705">
    <property type="protein sequence ID" value="PYH80984.1"/>
    <property type="molecule type" value="Genomic_DNA"/>
</dbReference>
<dbReference type="InterPro" id="IPR007867">
    <property type="entry name" value="GMC_OxRtase_C"/>
</dbReference>
<evidence type="ECO:0000259" key="7">
    <source>
        <dbReference type="PROSITE" id="PS00623"/>
    </source>
</evidence>
<keyword evidence="5" id="KW-0285">Flavoprotein</keyword>
<evidence type="ECO:0000256" key="1">
    <source>
        <dbReference type="ARBA" id="ARBA00010790"/>
    </source>
</evidence>
<dbReference type="InterPro" id="IPR012132">
    <property type="entry name" value="GMC_OxRdtase"/>
</dbReference>
<feature type="active site" description="Proton donor" evidence="3">
    <location>
        <position position="546"/>
    </location>
</feature>
<dbReference type="RefSeq" id="XP_025491184.1">
    <property type="nucleotide sequence ID" value="XM_025631492.1"/>
</dbReference>
<dbReference type="GO" id="GO:0016614">
    <property type="term" value="F:oxidoreductase activity, acting on CH-OH group of donors"/>
    <property type="evidence" value="ECO:0007669"/>
    <property type="project" value="InterPro"/>
</dbReference>
<dbReference type="InterPro" id="IPR000172">
    <property type="entry name" value="GMC_OxRdtase_N"/>
</dbReference>
<keyword evidence="10" id="KW-1185">Reference proteome</keyword>
<feature type="binding site" evidence="4">
    <location>
        <begin position="545"/>
        <end position="546"/>
    </location>
    <ligand>
        <name>FAD</name>
        <dbReference type="ChEBI" id="CHEBI:57692"/>
    </ligand>
</feature>
<keyword evidence="6" id="KW-0732">Signal</keyword>
<evidence type="ECO:0000256" key="6">
    <source>
        <dbReference type="SAM" id="SignalP"/>
    </source>
</evidence>
<feature type="active site" description="Proton acceptor" evidence="3">
    <location>
        <position position="590"/>
    </location>
</feature>
<evidence type="ECO:0000259" key="8">
    <source>
        <dbReference type="PROSITE" id="PS00624"/>
    </source>
</evidence>
<dbReference type="PIRSF" id="PIRSF000137">
    <property type="entry name" value="Alcohol_oxidase"/>
    <property type="match status" value="1"/>
</dbReference>
<dbReference type="Pfam" id="PF00732">
    <property type="entry name" value="GMC_oxred_N"/>
    <property type="match status" value="1"/>
</dbReference>
<dbReference type="Pfam" id="PF05199">
    <property type="entry name" value="GMC_oxred_C"/>
    <property type="match status" value="1"/>
</dbReference>
<organism evidence="9 10">
    <name type="scientific">Aspergillus uvarum CBS 121591</name>
    <dbReference type="NCBI Taxonomy" id="1448315"/>
    <lineage>
        <taxon>Eukaryota</taxon>
        <taxon>Fungi</taxon>
        <taxon>Dikarya</taxon>
        <taxon>Ascomycota</taxon>
        <taxon>Pezizomycotina</taxon>
        <taxon>Eurotiomycetes</taxon>
        <taxon>Eurotiomycetidae</taxon>
        <taxon>Eurotiales</taxon>
        <taxon>Aspergillaceae</taxon>
        <taxon>Aspergillus</taxon>
        <taxon>Aspergillus subgen. Circumdati</taxon>
    </lineage>
</organism>
<dbReference type="PROSITE" id="PS00623">
    <property type="entry name" value="GMC_OXRED_1"/>
    <property type="match status" value="1"/>
</dbReference>
<protein>
    <submittedName>
        <fullName evidence="9">Putative GMC oxidoreductase</fullName>
    </submittedName>
</protein>
<feature type="domain" description="Glucose-methanol-choline oxidoreductase N-terminal" evidence="8">
    <location>
        <begin position="310"/>
        <end position="324"/>
    </location>
</feature>
<gene>
    <name evidence="9" type="ORF">BO82DRAFT_285294</name>
</gene>
<evidence type="ECO:0000256" key="5">
    <source>
        <dbReference type="RuleBase" id="RU003968"/>
    </source>
</evidence>
<dbReference type="VEuPathDB" id="FungiDB:BO82DRAFT_285294"/>
<proteinExistence type="inferred from homology"/>
<evidence type="ECO:0000256" key="3">
    <source>
        <dbReference type="PIRSR" id="PIRSR000137-1"/>
    </source>
</evidence>
<dbReference type="PANTHER" id="PTHR11552">
    <property type="entry name" value="GLUCOSE-METHANOL-CHOLINE GMC OXIDOREDUCTASE"/>
    <property type="match status" value="1"/>
</dbReference>
<dbReference type="Proteomes" id="UP000248340">
    <property type="component" value="Unassembled WGS sequence"/>
</dbReference>
<reference evidence="9 10" key="1">
    <citation type="submission" date="2016-12" db="EMBL/GenBank/DDBJ databases">
        <title>The genomes of Aspergillus section Nigri reveals drivers in fungal speciation.</title>
        <authorList>
            <consortium name="DOE Joint Genome Institute"/>
            <person name="Vesth T.C."/>
            <person name="Nybo J."/>
            <person name="Theobald S."/>
            <person name="Brandl J."/>
            <person name="Frisvad J.C."/>
            <person name="Nielsen K.F."/>
            <person name="Lyhne E.K."/>
            <person name="Kogle M.E."/>
            <person name="Kuo A."/>
            <person name="Riley R."/>
            <person name="Clum A."/>
            <person name="Nolan M."/>
            <person name="Lipzen A."/>
            <person name="Salamov A."/>
            <person name="Henrissat B."/>
            <person name="Wiebenga A."/>
            <person name="De Vries R.P."/>
            <person name="Grigoriev I.V."/>
            <person name="Mortensen U.H."/>
            <person name="Andersen M.R."/>
            <person name="Baker S.E."/>
        </authorList>
    </citation>
    <scope>NUCLEOTIDE SEQUENCE [LARGE SCALE GENOMIC DNA]</scope>
    <source>
        <strain evidence="9 10">CBS 121591</strain>
    </source>
</reference>
<dbReference type="PANTHER" id="PTHR11552:SF138">
    <property type="entry name" value="DEHYDROGENASE PKFF-RELATED"/>
    <property type="match status" value="1"/>
</dbReference>
<keyword evidence="4 5" id="KW-0274">FAD</keyword>
<keyword evidence="2" id="KW-0325">Glycoprotein</keyword>
<sequence>MLLLVAVFAHLLPLLLVLVLVSPVSGACGEDGVYDYIVIGGGTAGNVVGARLSQAGHSVLIVEAGGIYELDNANLTIPLMFGAVTGGSPDTIDPRVDWGVITTPQPGANNRQLHYARGKTLGGSSAMNAMLYQRGTKSTYHAWAEAVQDPSYEWDEILPFFERTFHFTPPNPDKGLQNTSIHWNASAFSSENPVEGSIQISYTNFRSPFSTWLKLGFEESGIAETNDFVSGSLMGTQYSAAEISPLDERRSSSDFLLGLADEEQFLTVCTRSLARRILFNDQLNAQGVEVEKDGKVWTASAAREIIVSAGAFNSPQILMVSGIGARDQLESLDIPVLVDLPGVGQNMWDHVFFAQSYPVAVDTLTKLYTDTSYMTEQILRYQTSHEGPMTYAPNCLGWENLPASYQAEFSAKTQEELSNFPDDWPQAEYIAFDAHVGNYSNPAEGQPKDGRQYASIVGALVAPTSRGNITLISNSTEDLPVVNPNWLTSQTDIDVALAIFKRTREIWASDALQSIITGPEYYPGANVTTDEEILDAIRNSVITVWHASCTCKMGPREDPMAVVDSEARVHGVQGLRVVDASAFPILPPGHPTSTVCQLLSHQGPYMNRANPLYRHAS</sequence>
<feature type="domain" description="Glucose-methanol-choline oxidoreductase N-terminal" evidence="7">
    <location>
        <begin position="118"/>
        <end position="141"/>
    </location>
</feature>
<comment type="cofactor">
    <cofactor evidence="4">
        <name>FAD</name>
        <dbReference type="ChEBI" id="CHEBI:57692"/>
    </cofactor>
</comment>
<name>A0A319C6Z0_9EURO</name>
<evidence type="ECO:0000313" key="10">
    <source>
        <dbReference type="Proteomes" id="UP000248340"/>
    </source>
</evidence>
<dbReference type="PROSITE" id="PS00624">
    <property type="entry name" value="GMC_OXRED_2"/>
    <property type="match status" value="1"/>
</dbReference>
<dbReference type="GO" id="GO:0050660">
    <property type="term" value="F:flavin adenine dinucleotide binding"/>
    <property type="evidence" value="ECO:0007669"/>
    <property type="project" value="InterPro"/>
</dbReference>
<evidence type="ECO:0000313" key="9">
    <source>
        <dbReference type="EMBL" id="PYH80984.1"/>
    </source>
</evidence>
<dbReference type="SUPFAM" id="SSF54373">
    <property type="entry name" value="FAD-linked reductases, C-terminal domain"/>
    <property type="match status" value="1"/>
</dbReference>
<dbReference type="GO" id="GO:0044550">
    <property type="term" value="P:secondary metabolite biosynthetic process"/>
    <property type="evidence" value="ECO:0007669"/>
    <property type="project" value="TreeGrafter"/>
</dbReference>
<comment type="similarity">
    <text evidence="1 5">Belongs to the GMC oxidoreductase family.</text>
</comment>
<dbReference type="Gene3D" id="3.50.50.60">
    <property type="entry name" value="FAD/NAD(P)-binding domain"/>
    <property type="match status" value="1"/>
</dbReference>
<dbReference type="InterPro" id="IPR036188">
    <property type="entry name" value="FAD/NAD-bd_sf"/>
</dbReference>
<evidence type="ECO:0000256" key="4">
    <source>
        <dbReference type="PIRSR" id="PIRSR000137-2"/>
    </source>
</evidence>
<dbReference type="Gene3D" id="3.30.560.10">
    <property type="entry name" value="Glucose Oxidase, domain 3"/>
    <property type="match status" value="1"/>
</dbReference>
<dbReference type="GeneID" id="37134233"/>
<feature type="chain" id="PRO_5016308405" evidence="6">
    <location>
        <begin position="27"/>
        <end position="617"/>
    </location>
</feature>
<dbReference type="OrthoDB" id="269227at2759"/>
<evidence type="ECO:0000256" key="2">
    <source>
        <dbReference type="ARBA" id="ARBA00023180"/>
    </source>
</evidence>
<feature type="signal peptide" evidence="6">
    <location>
        <begin position="1"/>
        <end position="26"/>
    </location>
</feature>
<dbReference type="SUPFAM" id="SSF51905">
    <property type="entry name" value="FAD/NAD(P)-binding domain"/>
    <property type="match status" value="1"/>
</dbReference>